<dbReference type="PANTHER" id="PTHR30146">
    <property type="entry name" value="LACI-RELATED TRANSCRIPTIONAL REPRESSOR"/>
    <property type="match status" value="1"/>
</dbReference>
<keyword evidence="3" id="KW-0804">Transcription</keyword>
<dbReference type="InterPro" id="IPR028082">
    <property type="entry name" value="Peripla_BP_I"/>
</dbReference>
<keyword evidence="1" id="KW-0805">Transcription regulation</keyword>
<dbReference type="PRINTS" id="PR00036">
    <property type="entry name" value="HTHLACI"/>
</dbReference>
<dbReference type="PROSITE" id="PS50932">
    <property type="entry name" value="HTH_LACI_2"/>
    <property type="match status" value="1"/>
</dbReference>
<dbReference type="PANTHER" id="PTHR30146:SF109">
    <property type="entry name" value="HTH-TYPE TRANSCRIPTIONAL REGULATOR GALS"/>
    <property type="match status" value="1"/>
</dbReference>
<dbReference type="InterPro" id="IPR010982">
    <property type="entry name" value="Lambda_DNA-bd_dom_sf"/>
</dbReference>
<dbReference type="InterPro" id="IPR000843">
    <property type="entry name" value="HTH_LacI"/>
</dbReference>
<dbReference type="Pfam" id="PF13377">
    <property type="entry name" value="Peripla_BP_3"/>
    <property type="match status" value="1"/>
</dbReference>
<dbReference type="Pfam" id="PF00356">
    <property type="entry name" value="LacI"/>
    <property type="match status" value="1"/>
</dbReference>
<dbReference type="CDD" id="cd06267">
    <property type="entry name" value="PBP1_LacI_sugar_binding-like"/>
    <property type="match status" value="1"/>
</dbReference>
<comment type="caution">
    <text evidence="5">The sequence shown here is derived from an EMBL/GenBank/DDBJ whole genome shotgun (WGS) entry which is preliminary data.</text>
</comment>
<dbReference type="STRING" id="1193682.BJP25_05000"/>
<evidence type="ECO:0000256" key="2">
    <source>
        <dbReference type="ARBA" id="ARBA00023125"/>
    </source>
</evidence>
<dbReference type="EMBL" id="MKQR01000032">
    <property type="protein sequence ID" value="OLR89449.1"/>
    <property type="molecule type" value="Genomic_DNA"/>
</dbReference>
<dbReference type="Proteomes" id="UP000186040">
    <property type="component" value="Unassembled WGS sequence"/>
</dbReference>
<dbReference type="GO" id="GO:0003700">
    <property type="term" value="F:DNA-binding transcription factor activity"/>
    <property type="evidence" value="ECO:0007669"/>
    <property type="project" value="TreeGrafter"/>
</dbReference>
<accession>A0A1Q9LBP3</accession>
<evidence type="ECO:0000256" key="3">
    <source>
        <dbReference type="ARBA" id="ARBA00023163"/>
    </source>
</evidence>
<sequence>MRVTIADVARRARVSKATVSRVLNNRGEVDAATAIRVREVIAATGYTPSAGAVGLATGRTRTIGILVPDLASPWTAAVLQGVADVLEEHGYGLLVSTTHRGPDALTRFARRVSGKSFDASLLVEPPDQPSYLAELHASGLPIAVVDDRREHPGFACVVADHRAGAGAAARHLLAAGRTRPLVLATGGTRCARERDAGFAEAFTAAGHRVTHRVLPAATRESGATTTADALAAGATFDSVFAHADLPALGALDALRAAGRRVPEDVAVVGFDDSDLATHADPPLTTVRRPARSVGEAAARMLLANLEGNPFPTDPVVVPTELVVRTSA</sequence>
<dbReference type="OrthoDB" id="3657250at2"/>
<dbReference type="InterPro" id="IPR046335">
    <property type="entry name" value="LacI/GalR-like_sensor"/>
</dbReference>
<protein>
    <submittedName>
        <fullName evidence="5">LacI family transcriptional regulator</fullName>
    </submittedName>
</protein>
<dbReference type="PROSITE" id="PS00356">
    <property type="entry name" value="HTH_LACI_1"/>
    <property type="match status" value="1"/>
</dbReference>
<dbReference type="Gene3D" id="3.40.50.2300">
    <property type="match status" value="2"/>
</dbReference>
<dbReference type="GO" id="GO:0000976">
    <property type="term" value="F:transcription cis-regulatory region binding"/>
    <property type="evidence" value="ECO:0007669"/>
    <property type="project" value="TreeGrafter"/>
</dbReference>
<dbReference type="CDD" id="cd01392">
    <property type="entry name" value="HTH_LacI"/>
    <property type="match status" value="1"/>
</dbReference>
<keyword evidence="2" id="KW-0238">DNA-binding</keyword>
<dbReference type="SMART" id="SM00354">
    <property type="entry name" value="HTH_LACI"/>
    <property type="match status" value="1"/>
</dbReference>
<feature type="domain" description="HTH lacI-type" evidence="4">
    <location>
        <begin position="3"/>
        <end position="57"/>
    </location>
</feature>
<gene>
    <name evidence="5" type="ORF">BJP25_05000</name>
</gene>
<evidence type="ECO:0000313" key="5">
    <source>
        <dbReference type="EMBL" id="OLR89449.1"/>
    </source>
</evidence>
<organism evidence="5 6">
    <name type="scientific">Actinokineospora bangkokensis</name>
    <dbReference type="NCBI Taxonomy" id="1193682"/>
    <lineage>
        <taxon>Bacteria</taxon>
        <taxon>Bacillati</taxon>
        <taxon>Actinomycetota</taxon>
        <taxon>Actinomycetes</taxon>
        <taxon>Pseudonocardiales</taxon>
        <taxon>Pseudonocardiaceae</taxon>
        <taxon>Actinokineospora</taxon>
    </lineage>
</organism>
<dbReference type="SUPFAM" id="SSF47413">
    <property type="entry name" value="lambda repressor-like DNA-binding domains"/>
    <property type="match status" value="1"/>
</dbReference>
<reference evidence="5 6" key="1">
    <citation type="submission" date="2016-10" db="EMBL/GenBank/DDBJ databases">
        <title>The Draft Genome Sequence of Actinokineospora bangkokensis 44EHWT reveals the biosynthetic pathway of antifungal compounds Thailandins with unusual extender unit butylmalonyl-CoA.</title>
        <authorList>
            <person name="Greule A."/>
            <person name="Intra B."/>
            <person name="Flemming S."/>
            <person name="Rommel M.G."/>
            <person name="Panbangred W."/>
            <person name="Bechthold A."/>
        </authorList>
    </citation>
    <scope>NUCLEOTIDE SEQUENCE [LARGE SCALE GENOMIC DNA]</scope>
    <source>
        <strain evidence="5 6">44EHW</strain>
    </source>
</reference>
<dbReference type="RefSeq" id="WP_075978632.1">
    <property type="nucleotide sequence ID" value="NZ_MKQR01000032.1"/>
</dbReference>
<dbReference type="SUPFAM" id="SSF53822">
    <property type="entry name" value="Periplasmic binding protein-like I"/>
    <property type="match status" value="1"/>
</dbReference>
<name>A0A1Q9LBP3_9PSEU</name>
<dbReference type="AlphaFoldDB" id="A0A1Q9LBP3"/>
<proteinExistence type="predicted"/>
<dbReference type="Gene3D" id="1.10.260.40">
    <property type="entry name" value="lambda repressor-like DNA-binding domains"/>
    <property type="match status" value="1"/>
</dbReference>
<evidence type="ECO:0000256" key="1">
    <source>
        <dbReference type="ARBA" id="ARBA00023015"/>
    </source>
</evidence>
<evidence type="ECO:0000259" key="4">
    <source>
        <dbReference type="PROSITE" id="PS50932"/>
    </source>
</evidence>
<evidence type="ECO:0000313" key="6">
    <source>
        <dbReference type="Proteomes" id="UP000186040"/>
    </source>
</evidence>
<keyword evidence="6" id="KW-1185">Reference proteome</keyword>